<proteinExistence type="inferred from homology"/>
<dbReference type="GO" id="GO:0008448">
    <property type="term" value="F:N-acetylglucosamine-6-phosphate deacetylase activity"/>
    <property type="evidence" value="ECO:0007669"/>
    <property type="project" value="UniProtKB-EC"/>
</dbReference>
<keyword evidence="4 12" id="KW-0479">Metal-binding</keyword>
<dbReference type="InterPro" id="IPR006680">
    <property type="entry name" value="Amidohydro-rel"/>
</dbReference>
<dbReference type="InterPro" id="IPR003764">
    <property type="entry name" value="GlcNAc_6-P_deAcase"/>
</dbReference>
<sequence>MAMWIKGGKLLNDDFQFITGDLQTNGEQIEAIGSCEKAKAIDASGCYVVPGFIDTHMHGAMGKTFIDFDADTFETIAGFEAKNGTTSLVPALSAAKEEKLISSIQYLRSCAENTKKNCAAVYGIHLEGPYFSLKYKGAHLPENIRNPDVQEFERLLNAAGRYLKIITMAPELPGADSVIQKACEAGVCVSAGHTDAVFEQVKHALSLGLKQGTHLFNAMRPLSHREPGTAGALLSDETVKCELICDFVHIHPEVVKLVYKIKGRHKINLITDSEIAAGMPDGDYCVNGRVLSVRDKKTFTEDGSLAGGYSCLIDCVKNLVSVGIPLEDACMMASKNPAETAGIYHKTGSLTPGKLADILILNDKLAIKHVILRGTLIF</sequence>
<dbReference type="GO" id="GO:0006046">
    <property type="term" value="P:N-acetylglucosamine catabolic process"/>
    <property type="evidence" value="ECO:0007669"/>
    <property type="project" value="TreeGrafter"/>
</dbReference>
<dbReference type="InterPro" id="IPR032466">
    <property type="entry name" value="Metal_Hydrolase"/>
</dbReference>
<evidence type="ECO:0000256" key="4">
    <source>
        <dbReference type="ARBA" id="ARBA00022723"/>
    </source>
</evidence>
<feature type="active site" description="Proton donor/acceptor" evidence="10">
    <location>
        <position position="272"/>
    </location>
</feature>
<reference evidence="14" key="1">
    <citation type="submission" date="2020-08" db="EMBL/GenBank/DDBJ databases">
        <title>Genome public.</title>
        <authorList>
            <person name="Liu C."/>
            <person name="Sun Q."/>
        </authorList>
    </citation>
    <scope>NUCLEOTIDE SEQUENCE</scope>
    <source>
        <strain evidence="14">H8</strain>
    </source>
</reference>
<feature type="binding site" evidence="11">
    <location>
        <begin position="217"/>
        <end position="218"/>
    </location>
    <ligand>
        <name>substrate</name>
    </ligand>
</feature>
<dbReference type="PIRSF" id="PIRSF038994">
    <property type="entry name" value="NagA"/>
    <property type="match status" value="1"/>
</dbReference>
<feature type="binding site" evidence="11">
    <location>
        <position position="225"/>
    </location>
    <ligand>
        <name>substrate</name>
    </ligand>
</feature>
<evidence type="ECO:0000256" key="3">
    <source>
        <dbReference type="ARBA" id="ARBA00018029"/>
    </source>
</evidence>
<comment type="caution">
    <text evidence="14">The sequence shown here is derived from an EMBL/GenBank/DDBJ whole genome shotgun (WGS) entry which is preliminary data.</text>
</comment>
<dbReference type="PANTHER" id="PTHR11113:SF14">
    <property type="entry name" value="N-ACETYLGLUCOSAMINE-6-PHOSPHATE DEACETYLASE"/>
    <property type="match status" value="1"/>
</dbReference>
<evidence type="ECO:0000256" key="5">
    <source>
        <dbReference type="ARBA" id="ARBA00022801"/>
    </source>
</evidence>
<feature type="binding site" evidence="12">
    <location>
        <position position="127"/>
    </location>
    <ligand>
        <name>Zn(2+)</name>
        <dbReference type="ChEBI" id="CHEBI:29105"/>
    </ligand>
</feature>
<protein>
    <recommendedName>
        <fullName evidence="3">N-acetylglucosamine-6-phosphate deacetylase</fullName>
        <ecNumber evidence="2">3.5.1.25</ecNumber>
    </recommendedName>
</protein>
<evidence type="ECO:0000256" key="11">
    <source>
        <dbReference type="PIRSR" id="PIRSR038994-2"/>
    </source>
</evidence>
<dbReference type="RefSeq" id="WP_249310537.1">
    <property type="nucleotide sequence ID" value="NZ_JACRSU010000001.1"/>
</dbReference>
<evidence type="ECO:0000256" key="10">
    <source>
        <dbReference type="PIRSR" id="PIRSR038994-1"/>
    </source>
</evidence>
<evidence type="ECO:0000256" key="12">
    <source>
        <dbReference type="PIRSR" id="PIRSR038994-3"/>
    </source>
</evidence>
<dbReference type="NCBIfam" id="TIGR00221">
    <property type="entry name" value="nagA"/>
    <property type="match status" value="1"/>
</dbReference>
<dbReference type="EMBL" id="JACRSU010000001">
    <property type="protein sequence ID" value="MBC8539433.1"/>
    <property type="molecule type" value="Genomic_DNA"/>
</dbReference>
<evidence type="ECO:0000256" key="8">
    <source>
        <dbReference type="ARBA" id="ARBA00060590"/>
    </source>
</evidence>
<evidence type="ECO:0000313" key="15">
    <source>
        <dbReference type="Proteomes" id="UP000611762"/>
    </source>
</evidence>
<feature type="binding site" evidence="12">
    <location>
        <position position="214"/>
    </location>
    <ligand>
        <name>Zn(2+)</name>
        <dbReference type="ChEBI" id="CHEBI:29105"/>
    </ligand>
</feature>
<dbReference type="PANTHER" id="PTHR11113">
    <property type="entry name" value="N-ACETYLGLUCOSAMINE-6-PHOSPHATE DEACETYLASE"/>
    <property type="match status" value="1"/>
</dbReference>
<evidence type="ECO:0000256" key="2">
    <source>
        <dbReference type="ARBA" id="ARBA00011899"/>
    </source>
</evidence>
<dbReference type="SUPFAM" id="SSF51556">
    <property type="entry name" value="Metallo-dependent hydrolases"/>
    <property type="match status" value="1"/>
</dbReference>
<comment type="catalytic activity">
    <reaction evidence="7">
        <text>N-acetyl-D-glucosamine 6-phosphate + H2O = D-glucosamine 6-phosphate + acetate</text>
        <dbReference type="Rhea" id="RHEA:22936"/>
        <dbReference type="ChEBI" id="CHEBI:15377"/>
        <dbReference type="ChEBI" id="CHEBI:30089"/>
        <dbReference type="ChEBI" id="CHEBI:57513"/>
        <dbReference type="ChEBI" id="CHEBI:58725"/>
        <dbReference type="EC" id="3.5.1.25"/>
    </reaction>
</comment>
<feature type="binding site" evidence="11">
    <location>
        <position position="138"/>
    </location>
    <ligand>
        <name>substrate</name>
    </ligand>
</feature>
<feature type="binding site" evidence="11">
    <location>
        <begin position="305"/>
        <end position="307"/>
    </location>
    <ligand>
        <name>substrate</name>
    </ligand>
</feature>
<accession>A0A926HXJ5</accession>
<dbReference type="Gene3D" id="3.20.20.140">
    <property type="entry name" value="Metal-dependent hydrolases"/>
    <property type="match status" value="1"/>
</dbReference>
<dbReference type="EC" id="3.5.1.25" evidence="2"/>
<dbReference type="Pfam" id="PF01979">
    <property type="entry name" value="Amidohydro_1"/>
    <property type="match status" value="1"/>
</dbReference>
<dbReference type="Gene3D" id="2.30.40.10">
    <property type="entry name" value="Urease, subunit C, domain 1"/>
    <property type="match status" value="1"/>
</dbReference>
<keyword evidence="15" id="KW-1185">Reference proteome</keyword>
<feature type="binding site" evidence="12">
    <location>
        <position position="193"/>
    </location>
    <ligand>
        <name>Zn(2+)</name>
        <dbReference type="ChEBI" id="CHEBI:29105"/>
    </ligand>
</feature>
<feature type="binding site" evidence="11">
    <location>
        <position position="249"/>
    </location>
    <ligand>
        <name>substrate</name>
    </ligand>
</feature>
<evidence type="ECO:0000256" key="9">
    <source>
        <dbReference type="PIRNR" id="PIRNR038994"/>
    </source>
</evidence>
<evidence type="ECO:0000259" key="13">
    <source>
        <dbReference type="Pfam" id="PF01979"/>
    </source>
</evidence>
<dbReference type="SUPFAM" id="SSF51338">
    <property type="entry name" value="Composite domain of metallo-dependent hydrolases"/>
    <property type="match status" value="1"/>
</dbReference>
<feature type="domain" description="Amidohydrolase-related" evidence="13">
    <location>
        <begin position="47"/>
        <end position="376"/>
    </location>
</feature>
<dbReference type="CDD" id="cd00854">
    <property type="entry name" value="NagA"/>
    <property type="match status" value="1"/>
</dbReference>
<dbReference type="AlphaFoldDB" id="A0A926HXJ5"/>
<evidence type="ECO:0000256" key="7">
    <source>
        <dbReference type="ARBA" id="ARBA00047647"/>
    </source>
</evidence>
<keyword evidence="6 9" id="KW-0119">Carbohydrate metabolism</keyword>
<evidence type="ECO:0000256" key="1">
    <source>
        <dbReference type="ARBA" id="ARBA00010716"/>
    </source>
</evidence>
<dbReference type="InterPro" id="IPR011059">
    <property type="entry name" value="Metal-dep_hydrolase_composite"/>
</dbReference>
<comment type="pathway">
    <text evidence="8">Amino-sugar metabolism; N-acetylneuraminate degradation; D-fructose 6-phosphate from N-acetylneuraminate: step 4/5.</text>
</comment>
<comment type="cofactor">
    <cofactor evidence="12">
        <name>a divalent metal cation</name>
        <dbReference type="ChEBI" id="CHEBI:60240"/>
    </cofactor>
    <text evidence="12">Binds 1 divalent metal cation per subunit.</text>
</comment>
<dbReference type="GO" id="GO:0046872">
    <property type="term" value="F:metal ion binding"/>
    <property type="evidence" value="ECO:0007669"/>
    <property type="project" value="UniProtKB-KW"/>
</dbReference>
<gene>
    <name evidence="14" type="primary">nagA</name>
    <name evidence="14" type="ORF">H8698_00390</name>
</gene>
<evidence type="ECO:0000256" key="6">
    <source>
        <dbReference type="ARBA" id="ARBA00023277"/>
    </source>
</evidence>
<evidence type="ECO:0000313" key="14">
    <source>
        <dbReference type="EMBL" id="MBC8539433.1"/>
    </source>
</evidence>
<keyword evidence="5 9" id="KW-0378">Hydrolase</keyword>
<name>A0A926HXJ5_9FIRM</name>
<dbReference type="Proteomes" id="UP000611762">
    <property type="component" value="Unassembled WGS sequence"/>
</dbReference>
<organism evidence="14 15">
    <name type="scientific">Congzhengia minquanensis</name>
    <dbReference type="NCBI Taxonomy" id="2763657"/>
    <lineage>
        <taxon>Bacteria</taxon>
        <taxon>Bacillati</taxon>
        <taxon>Bacillota</taxon>
        <taxon>Clostridia</taxon>
        <taxon>Eubacteriales</taxon>
        <taxon>Oscillospiraceae</taxon>
        <taxon>Congzhengia</taxon>
    </lineage>
</organism>
<comment type="similarity">
    <text evidence="1 9">Belongs to the metallo-dependent hydrolases superfamily. NagA family.</text>
</comment>
<dbReference type="FunFam" id="3.20.20.140:FF:000004">
    <property type="entry name" value="N-acetylglucosamine-6-phosphate deacetylase"/>
    <property type="match status" value="1"/>
</dbReference>